<evidence type="ECO:0000313" key="1">
    <source>
        <dbReference type="EMBL" id="MBA0788860.1"/>
    </source>
</evidence>
<organism evidence="1 2">
    <name type="scientific">Gossypium trilobum</name>
    <dbReference type="NCBI Taxonomy" id="34281"/>
    <lineage>
        <taxon>Eukaryota</taxon>
        <taxon>Viridiplantae</taxon>
        <taxon>Streptophyta</taxon>
        <taxon>Embryophyta</taxon>
        <taxon>Tracheophyta</taxon>
        <taxon>Spermatophyta</taxon>
        <taxon>Magnoliopsida</taxon>
        <taxon>eudicotyledons</taxon>
        <taxon>Gunneridae</taxon>
        <taxon>Pentapetalae</taxon>
        <taxon>rosids</taxon>
        <taxon>malvids</taxon>
        <taxon>Malvales</taxon>
        <taxon>Malvaceae</taxon>
        <taxon>Malvoideae</taxon>
        <taxon>Gossypium</taxon>
    </lineage>
</organism>
<name>A0A7J9FU54_9ROSI</name>
<dbReference type="Proteomes" id="UP000593568">
    <property type="component" value="Unassembled WGS sequence"/>
</dbReference>
<proteinExistence type="predicted"/>
<sequence>MRQFQIYLPDLIKGSRPSQQFWSKLSDL</sequence>
<protein>
    <submittedName>
        <fullName evidence="1">Uncharacterized protein</fullName>
    </submittedName>
</protein>
<evidence type="ECO:0000313" key="2">
    <source>
        <dbReference type="Proteomes" id="UP000593568"/>
    </source>
</evidence>
<dbReference type="EMBL" id="JABEZW010228556">
    <property type="protein sequence ID" value="MBA0788860.1"/>
    <property type="molecule type" value="Genomic_DNA"/>
</dbReference>
<comment type="caution">
    <text evidence="1">The sequence shown here is derived from an EMBL/GenBank/DDBJ whole genome shotgun (WGS) entry which is preliminary data.</text>
</comment>
<keyword evidence="2" id="KW-1185">Reference proteome</keyword>
<gene>
    <name evidence="1" type="ORF">Gotri_025863</name>
</gene>
<reference evidence="1 2" key="1">
    <citation type="journal article" date="2019" name="Genome Biol. Evol.">
        <title>Insights into the evolution of the New World diploid cottons (Gossypium, subgenus Houzingenia) based on genome sequencing.</title>
        <authorList>
            <person name="Grover C.E."/>
            <person name="Arick M.A. 2nd"/>
            <person name="Thrash A."/>
            <person name="Conover J.L."/>
            <person name="Sanders W.S."/>
            <person name="Peterson D.G."/>
            <person name="Frelichowski J.E."/>
            <person name="Scheffler J.A."/>
            <person name="Scheffler B.E."/>
            <person name="Wendel J.F."/>
        </authorList>
    </citation>
    <scope>NUCLEOTIDE SEQUENCE [LARGE SCALE GENOMIC DNA]</scope>
    <source>
        <strain evidence="1">8</strain>
        <tissue evidence="1">Leaf</tissue>
    </source>
</reference>
<dbReference type="AlphaFoldDB" id="A0A7J9FU54"/>
<accession>A0A7J9FU54</accession>